<feature type="domain" description="Signal transduction histidine kinase internal region" evidence="2">
    <location>
        <begin position="160"/>
        <end position="236"/>
    </location>
</feature>
<reference evidence="3 4" key="1">
    <citation type="submission" date="2019-03" db="EMBL/GenBank/DDBJ databases">
        <title>Genomic Encyclopedia of Type Strains, Phase IV (KMG-IV): sequencing the most valuable type-strain genomes for metagenomic binning, comparative biology and taxonomic classification.</title>
        <authorList>
            <person name="Goeker M."/>
        </authorList>
    </citation>
    <scope>NUCLEOTIDE SEQUENCE [LARGE SCALE GENOMIC DNA]</scope>
    <source>
        <strain evidence="3 4">DSM 100059</strain>
    </source>
</reference>
<evidence type="ECO:0000256" key="1">
    <source>
        <dbReference type="SAM" id="Phobius"/>
    </source>
</evidence>
<comment type="caution">
    <text evidence="3">The sequence shown here is derived from an EMBL/GenBank/DDBJ whole genome shotgun (WGS) entry which is preliminary data.</text>
</comment>
<dbReference type="Proteomes" id="UP000294498">
    <property type="component" value="Unassembled WGS sequence"/>
</dbReference>
<protein>
    <submittedName>
        <fullName evidence="3">Histidine kinase</fullName>
    </submittedName>
</protein>
<keyword evidence="3" id="KW-0418">Kinase</keyword>
<dbReference type="Pfam" id="PF06580">
    <property type="entry name" value="His_kinase"/>
    <property type="match status" value="1"/>
</dbReference>
<proteinExistence type="predicted"/>
<sequence length="383" mass="44338">MEYDNDRKRMRGPRAVSLFWLPLLLIYPLVNSVTLFPRDARMWIILFNINLALWPVYMLYAREAVWGHLIARRFGMFGLLSVGLFVLIHGLVLGVYALLSLAPLKEVEKAFFMYSTPTFVRESIWILINMFLSVVIALALRFVEDKESVTQAQEESFFFKLRYLRSQLNPHFLFNTLNSIYSLSLQKSDKAPEVVVRLADLMRYLIYECNEEKIPLEKEIAFIQNYIALEQIRHKADIRFSVEGDPKDVMIEPFIFLAFIENGFKHAMDNDYAEPFIYITLKIGQGRIVLNVINSTEADIESQAKRINGKGITNSKSLLDLLYPGSYELDIIQTDKEASRQSALRLQHAKERLETLYPDAYHLDIMLNKNAFTVSLILKSKVA</sequence>
<keyword evidence="1" id="KW-0812">Transmembrane</keyword>
<feature type="transmembrane region" description="Helical" evidence="1">
    <location>
        <begin position="42"/>
        <end position="62"/>
    </location>
</feature>
<dbReference type="PANTHER" id="PTHR34220:SF7">
    <property type="entry name" value="SENSOR HISTIDINE KINASE YPDA"/>
    <property type="match status" value="1"/>
</dbReference>
<dbReference type="AlphaFoldDB" id="A0A4R8DGM0"/>
<organism evidence="3 4">
    <name type="scientific">Dinghuibacter silviterrae</name>
    <dbReference type="NCBI Taxonomy" id="1539049"/>
    <lineage>
        <taxon>Bacteria</taxon>
        <taxon>Pseudomonadati</taxon>
        <taxon>Bacteroidota</taxon>
        <taxon>Chitinophagia</taxon>
        <taxon>Chitinophagales</taxon>
        <taxon>Chitinophagaceae</taxon>
        <taxon>Dinghuibacter</taxon>
    </lineage>
</organism>
<dbReference type="OrthoDB" id="9792992at2"/>
<dbReference type="GO" id="GO:0000155">
    <property type="term" value="F:phosphorelay sensor kinase activity"/>
    <property type="evidence" value="ECO:0007669"/>
    <property type="project" value="InterPro"/>
</dbReference>
<dbReference type="InterPro" id="IPR010559">
    <property type="entry name" value="Sig_transdc_His_kin_internal"/>
</dbReference>
<keyword evidence="1" id="KW-0472">Membrane</keyword>
<dbReference type="GO" id="GO:0016020">
    <property type="term" value="C:membrane"/>
    <property type="evidence" value="ECO:0007669"/>
    <property type="project" value="InterPro"/>
</dbReference>
<dbReference type="PANTHER" id="PTHR34220">
    <property type="entry name" value="SENSOR HISTIDINE KINASE YPDA"/>
    <property type="match status" value="1"/>
</dbReference>
<keyword evidence="4" id="KW-1185">Reference proteome</keyword>
<evidence type="ECO:0000313" key="4">
    <source>
        <dbReference type="Proteomes" id="UP000294498"/>
    </source>
</evidence>
<keyword evidence="3" id="KW-0808">Transferase</keyword>
<gene>
    <name evidence="3" type="ORF">EDB95_4440</name>
</gene>
<feature type="transmembrane region" description="Helical" evidence="1">
    <location>
        <begin position="124"/>
        <end position="143"/>
    </location>
</feature>
<accession>A0A4R8DGM0</accession>
<feature type="transmembrane region" description="Helical" evidence="1">
    <location>
        <begin position="12"/>
        <end position="30"/>
    </location>
</feature>
<evidence type="ECO:0000313" key="3">
    <source>
        <dbReference type="EMBL" id="TDW96607.1"/>
    </source>
</evidence>
<keyword evidence="1" id="KW-1133">Transmembrane helix</keyword>
<feature type="transmembrane region" description="Helical" evidence="1">
    <location>
        <begin position="74"/>
        <end position="104"/>
    </location>
</feature>
<evidence type="ECO:0000259" key="2">
    <source>
        <dbReference type="Pfam" id="PF06580"/>
    </source>
</evidence>
<dbReference type="InterPro" id="IPR050640">
    <property type="entry name" value="Bact_2-comp_sensor_kinase"/>
</dbReference>
<dbReference type="EMBL" id="SODV01000002">
    <property type="protein sequence ID" value="TDW96607.1"/>
    <property type="molecule type" value="Genomic_DNA"/>
</dbReference>
<name>A0A4R8DGM0_9BACT</name>
<dbReference type="RefSeq" id="WP_133997345.1">
    <property type="nucleotide sequence ID" value="NZ_SODV01000002.1"/>
</dbReference>